<gene>
    <name evidence="2" type="ORF">FALBO_13525</name>
</gene>
<evidence type="ECO:0000313" key="3">
    <source>
        <dbReference type="Proteomes" id="UP000554235"/>
    </source>
</evidence>
<dbReference type="Proteomes" id="UP000554235">
    <property type="component" value="Unassembled WGS sequence"/>
</dbReference>
<sequence length="204" mass="22417">MGTQDNRSEEEQLPNREIGDGLAKQSKVCKDAAGRVMRKDRVLARPVKHGMRSIKRHGLRQTAQQECPWMMLAAGNWCLSETVEWGGSIMALGQCNGHAWEHSAFRQMTEATSSQGSLTPDCPLVQAGGAAVFDSAAMSPWQHSQHSTAQDITSQQRAYCCTQVSGLTRHFCSFARKYRTHAPGRAAIGPVRAPSHLLGWSWAV</sequence>
<dbReference type="AlphaFoldDB" id="A0A8H4KZT6"/>
<comment type="caution">
    <text evidence="2">The sequence shown here is derived from an EMBL/GenBank/DDBJ whole genome shotgun (WGS) entry which is preliminary data.</text>
</comment>
<dbReference type="EMBL" id="JAADYS010002111">
    <property type="protein sequence ID" value="KAF4459711.1"/>
    <property type="molecule type" value="Genomic_DNA"/>
</dbReference>
<evidence type="ECO:0000256" key="1">
    <source>
        <dbReference type="SAM" id="MobiDB-lite"/>
    </source>
</evidence>
<proteinExistence type="predicted"/>
<organism evidence="2 3">
    <name type="scientific">Fusarium albosuccineum</name>
    <dbReference type="NCBI Taxonomy" id="1237068"/>
    <lineage>
        <taxon>Eukaryota</taxon>
        <taxon>Fungi</taxon>
        <taxon>Dikarya</taxon>
        <taxon>Ascomycota</taxon>
        <taxon>Pezizomycotina</taxon>
        <taxon>Sordariomycetes</taxon>
        <taxon>Hypocreomycetidae</taxon>
        <taxon>Hypocreales</taxon>
        <taxon>Nectriaceae</taxon>
        <taxon>Fusarium</taxon>
        <taxon>Fusarium decemcellulare species complex</taxon>
    </lineage>
</organism>
<evidence type="ECO:0000313" key="2">
    <source>
        <dbReference type="EMBL" id="KAF4459711.1"/>
    </source>
</evidence>
<accession>A0A8H4KZT6</accession>
<keyword evidence="3" id="KW-1185">Reference proteome</keyword>
<feature type="region of interest" description="Disordered" evidence="1">
    <location>
        <begin position="1"/>
        <end position="25"/>
    </location>
</feature>
<name>A0A8H4KZT6_9HYPO</name>
<feature type="compositionally biased region" description="Basic and acidic residues" evidence="1">
    <location>
        <begin position="1"/>
        <end position="19"/>
    </location>
</feature>
<protein>
    <submittedName>
        <fullName evidence="2">Uncharacterized protein</fullName>
    </submittedName>
</protein>
<reference evidence="2 3" key="1">
    <citation type="submission" date="2020-01" db="EMBL/GenBank/DDBJ databases">
        <title>Identification and distribution of gene clusters putatively required for synthesis of sphingolipid metabolism inhibitors in phylogenetically diverse species of the filamentous fungus Fusarium.</title>
        <authorList>
            <person name="Kim H.-S."/>
            <person name="Busman M."/>
            <person name="Brown D.W."/>
            <person name="Divon H."/>
            <person name="Uhlig S."/>
            <person name="Proctor R.H."/>
        </authorList>
    </citation>
    <scope>NUCLEOTIDE SEQUENCE [LARGE SCALE GENOMIC DNA]</scope>
    <source>
        <strain evidence="2 3">NRRL 20459</strain>
    </source>
</reference>